<gene>
    <name evidence="1" type="ORF">OW763_12710</name>
</gene>
<keyword evidence="2" id="KW-1185">Reference proteome</keyword>
<dbReference type="Proteomes" id="UP001078443">
    <property type="component" value="Unassembled WGS sequence"/>
</dbReference>
<organism evidence="1 2">
    <name type="scientific">Clostridium aestuarii</name>
    <dbReference type="NCBI Taxonomy" id="338193"/>
    <lineage>
        <taxon>Bacteria</taxon>
        <taxon>Bacillati</taxon>
        <taxon>Bacillota</taxon>
        <taxon>Clostridia</taxon>
        <taxon>Eubacteriales</taxon>
        <taxon>Clostridiaceae</taxon>
        <taxon>Clostridium</taxon>
    </lineage>
</organism>
<accession>A0ABT4D4S2</accession>
<protein>
    <submittedName>
        <fullName evidence="1">Transglutaminase domain-containing protein</fullName>
    </submittedName>
</protein>
<dbReference type="RefSeq" id="WP_268041515.1">
    <property type="nucleotide sequence ID" value="NZ_JAPQER010000005.1"/>
</dbReference>
<sequence>MKRKKSTIILIWILIALGFVIGIKIRNYKDDTGLKVVKWDNFYDGKNINFYYVNDDKTIFEKLKREYKLEDIISKGNSDFEKSVELLKWVNQKLNYSNKKNGFSSYDGAEQILKKSEESNKNNLVSDDECSIVYNEVSNAIGVISRIGEFMISDEKNEKYRSFKVCEIWSDKYNKWIMIDPSNGCYLLDKDIPVSAVEIIKKGIEGLKVVGTNKPEKYKKNMKKYFCSYAVGIDNNIYGISKSNTYICFVKNKDSFNVPIEIVFNHPFIFTDKERLFTLSPRNKYIDDKSDKIPTLIFSKKTSKDNKNIEYYGAVFKNSIMVEKFYVSINGSLFKEVNNYFQFELKPGINDIKLSSDGKNIVRQVVFQYNIKE</sequence>
<comment type="caution">
    <text evidence="1">The sequence shown here is derived from an EMBL/GenBank/DDBJ whole genome shotgun (WGS) entry which is preliminary data.</text>
</comment>
<dbReference type="EMBL" id="JAPQER010000005">
    <property type="protein sequence ID" value="MCY6485200.1"/>
    <property type="molecule type" value="Genomic_DNA"/>
</dbReference>
<reference evidence="1" key="1">
    <citation type="submission" date="2022-12" db="EMBL/GenBank/DDBJ databases">
        <authorList>
            <person name="Wang J."/>
        </authorList>
    </citation>
    <scope>NUCLEOTIDE SEQUENCE</scope>
    <source>
        <strain evidence="1">HY-45-18</strain>
    </source>
</reference>
<evidence type="ECO:0000313" key="2">
    <source>
        <dbReference type="Proteomes" id="UP001078443"/>
    </source>
</evidence>
<name>A0ABT4D4S2_9CLOT</name>
<evidence type="ECO:0000313" key="1">
    <source>
        <dbReference type="EMBL" id="MCY6485200.1"/>
    </source>
</evidence>
<proteinExistence type="predicted"/>